<dbReference type="InterPro" id="IPR053981">
    <property type="entry name" value="Gp44/GpP-like_2nd"/>
</dbReference>
<reference evidence="6" key="1">
    <citation type="submission" date="2018-07" db="EMBL/GenBank/DDBJ databases">
        <authorList>
            <person name="Kim H."/>
        </authorList>
    </citation>
    <scope>NUCLEOTIDE SEQUENCE [LARGE SCALE GENOMIC DNA]</scope>
    <source>
        <strain evidence="6">F02</strain>
    </source>
</reference>
<dbReference type="Pfam" id="PF22255">
    <property type="entry name" value="Gp44-like_2nd"/>
    <property type="match status" value="1"/>
</dbReference>
<dbReference type="OrthoDB" id="9016931at2"/>
<dbReference type="Gene3D" id="2.30.300.10">
    <property type="entry name" value="Baseplate protein-like domain - beta roll fold"/>
    <property type="match status" value="1"/>
</dbReference>
<dbReference type="InterPro" id="IPR053982">
    <property type="entry name" value="Gp44/GpP-like_C"/>
</dbReference>
<feature type="region of interest" description="Disordered" evidence="1">
    <location>
        <begin position="348"/>
        <end position="374"/>
    </location>
</feature>
<evidence type="ECO:0000259" key="4">
    <source>
        <dbReference type="Pfam" id="PF22255"/>
    </source>
</evidence>
<accession>A0A345DEI7</accession>
<dbReference type="RefSeq" id="WP_114563817.1">
    <property type="nucleotide sequence ID" value="NZ_CP031124.1"/>
</dbReference>
<dbReference type="InterPro" id="IPR026276">
    <property type="entry name" value="Baseplate_GpP"/>
</dbReference>
<feature type="domain" description="Baseplate hub protein gp44-like N-terminal" evidence="2">
    <location>
        <begin position="17"/>
        <end position="101"/>
    </location>
</feature>
<evidence type="ECO:0000259" key="2">
    <source>
        <dbReference type="Pfam" id="PF21683"/>
    </source>
</evidence>
<name>A0A345DEI7_9BURK</name>
<dbReference type="Proteomes" id="UP000252182">
    <property type="component" value="Chromosome"/>
</dbReference>
<gene>
    <name evidence="5" type="ORF">DTO96_102531</name>
</gene>
<evidence type="ECO:0008006" key="7">
    <source>
        <dbReference type="Google" id="ProtNLM"/>
    </source>
</evidence>
<dbReference type="PIRSF" id="PIRSF004440">
    <property type="entry name" value="GpP"/>
    <property type="match status" value="1"/>
</dbReference>
<dbReference type="Pfam" id="PF21929">
    <property type="entry name" value="GpP_4th"/>
    <property type="match status" value="1"/>
</dbReference>
<dbReference type="InterPro" id="IPR023399">
    <property type="entry name" value="Baseplate-like_2-layer_sand"/>
</dbReference>
<dbReference type="EMBL" id="CP031124">
    <property type="protein sequence ID" value="AXF86775.1"/>
    <property type="molecule type" value="Genomic_DNA"/>
</dbReference>
<organism evidence="5 6">
    <name type="scientific">Ephemeroptericola cinctiostellae</name>
    <dbReference type="NCBI Taxonomy" id="2268024"/>
    <lineage>
        <taxon>Bacteria</taxon>
        <taxon>Pseudomonadati</taxon>
        <taxon>Pseudomonadota</taxon>
        <taxon>Betaproteobacteria</taxon>
        <taxon>Burkholderiales</taxon>
        <taxon>Burkholderiaceae</taxon>
        <taxon>Ephemeroptericola</taxon>
    </lineage>
</organism>
<feature type="domain" description="Baseplate hub protein gp44/GpP-like C-terminal" evidence="3">
    <location>
        <begin position="264"/>
        <end position="346"/>
    </location>
</feature>
<feature type="domain" description="Baseplate hub protein gp44/GpP-like second" evidence="4">
    <location>
        <begin position="104"/>
        <end position="189"/>
    </location>
</feature>
<protein>
    <recommendedName>
        <fullName evidence="7">Phage tail protein</fullName>
    </recommendedName>
</protein>
<dbReference type="InterPro" id="IPR049354">
    <property type="entry name" value="GpP-like_N"/>
</dbReference>
<proteinExistence type="predicted"/>
<evidence type="ECO:0000313" key="6">
    <source>
        <dbReference type="Proteomes" id="UP000252182"/>
    </source>
</evidence>
<keyword evidence="6" id="KW-1185">Reference proteome</keyword>
<sequence>MSANTANATLNNSNNCALKINGQKYEGWKDVHIERGIEQMTGIFRLEVSERWPAQVTPRPIMASDACVLSIDDEPVITGWVDETSPGFNESGTSFDVTGRDKSGDLCDCSAIFKTGQWKKTTLKQIATDLLAPYAIPLTITASATKAAMATIASFNIEDGETVLACLDRACKIKALMIWADGAGGLVLGLPGLERATTALEQGVNIISCKLTYKTNDRHSEYIVKGQARGKGGHNIKDSVKDPAVTRHRPLIIINEEQGEGHTPKERANFELATRQSRGNRATVRVQSWRQDGDKGALWAPGLLVSFASDYVRFHGYLLIVKVAYIKNERDGTVCDLELADPHALDRLSEDKNKPKAHKATRKGKASHKDMSTL</sequence>
<dbReference type="Pfam" id="PF21683">
    <property type="entry name" value="GpP-like_1st"/>
    <property type="match status" value="1"/>
</dbReference>
<evidence type="ECO:0000259" key="3">
    <source>
        <dbReference type="Pfam" id="PF21929"/>
    </source>
</evidence>
<dbReference type="Gene3D" id="3.55.50.10">
    <property type="entry name" value="Baseplate protein-like domains"/>
    <property type="match status" value="1"/>
</dbReference>
<evidence type="ECO:0000313" key="5">
    <source>
        <dbReference type="EMBL" id="AXF86775.1"/>
    </source>
</evidence>
<dbReference type="AlphaFoldDB" id="A0A345DEI7"/>
<feature type="compositionally biased region" description="Basic residues" evidence="1">
    <location>
        <begin position="355"/>
        <end position="366"/>
    </location>
</feature>
<dbReference type="SUPFAM" id="SSF69279">
    <property type="entry name" value="Phage tail proteins"/>
    <property type="match status" value="2"/>
</dbReference>
<evidence type="ECO:0000256" key="1">
    <source>
        <dbReference type="SAM" id="MobiDB-lite"/>
    </source>
</evidence>
<dbReference type="KEGG" id="hyf:DTO96_102531"/>
<dbReference type="Gene3D" id="3.30.1920.10">
    <property type="entry name" value="Baseplate protein-like domains - 2 layer sandwich fold"/>
    <property type="match status" value="1"/>
</dbReference>